<dbReference type="Gene3D" id="3.20.20.80">
    <property type="entry name" value="Glycosidases"/>
    <property type="match status" value="1"/>
</dbReference>
<dbReference type="RefSeq" id="WP_134176570.1">
    <property type="nucleotide sequence ID" value="NZ_SOCQ01000010.1"/>
</dbReference>
<gene>
    <name evidence="7" type="ORF">EDF87_11069</name>
</gene>
<evidence type="ECO:0000256" key="5">
    <source>
        <dbReference type="RuleBase" id="RU004453"/>
    </source>
</evidence>
<protein>
    <recommendedName>
        <fullName evidence="1">chitinase</fullName>
        <ecNumber evidence="1">3.2.1.14</ecNumber>
    </recommendedName>
</protein>
<sequence length="352" mass="38342">MSKIDFSLVQNAASDAASLMPSIAGKKILMGFWHNWPAGPSDGYRQGRFASLSLEEVPKEYNVVAVAFMKGSGIPTFKPFNVSDAEFRRQVGVLNSQGRAVLISLGGADAHIELRSGQEQPLANEIIRLVETYGFDGLDIDLEQSAIEFAANKTVLPAALKLVKDHYAGQGKHFIISMAPEFPYLTSTGKYVSYLQALEGYYDFIAPQFYNQGGDGVWVPEANNGAGAWIAQNNDPLKEDFLYYLTESLVTGTRGFTRIPADKFVIGLPANNDAAATGYVIDKTVVGNVLKRLAIKGLPIKGLMTWSVNWDNGTSKDGVPYSWEFSRRYGPLIQGVGSVESGGDDRLSHVAR</sequence>
<accession>A0A4R7V835</accession>
<dbReference type="CDD" id="cd02871">
    <property type="entry name" value="GH18_chitinase_D-like"/>
    <property type="match status" value="1"/>
</dbReference>
<dbReference type="PROSITE" id="PS51910">
    <property type="entry name" value="GH18_2"/>
    <property type="match status" value="1"/>
</dbReference>
<dbReference type="EC" id="3.2.1.14" evidence="1"/>
<evidence type="ECO:0000313" key="7">
    <source>
        <dbReference type="EMBL" id="TDV44575.1"/>
    </source>
</evidence>
<evidence type="ECO:0000256" key="1">
    <source>
        <dbReference type="ARBA" id="ARBA00012729"/>
    </source>
</evidence>
<evidence type="ECO:0000313" key="8">
    <source>
        <dbReference type="Proteomes" id="UP000295804"/>
    </source>
</evidence>
<comment type="similarity">
    <text evidence="5">Belongs to the glycosyl hydrolase 18 family.</text>
</comment>
<dbReference type="GO" id="GO:0005975">
    <property type="term" value="P:carbohydrate metabolic process"/>
    <property type="evidence" value="ECO:0007669"/>
    <property type="project" value="InterPro"/>
</dbReference>
<name>A0A4R7V835_9PSED</name>
<keyword evidence="3 4" id="KW-0326">Glycosidase</keyword>
<proteinExistence type="inferred from homology"/>
<dbReference type="PANTHER" id="PTHR45708:SF49">
    <property type="entry name" value="ENDOCHITINASE"/>
    <property type="match status" value="1"/>
</dbReference>
<evidence type="ECO:0000256" key="4">
    <source>
        <dbReference type="RuleBase" id="RU000489"/>
    </source>
</evidence>
<organism evidence="7 8">
    <name type="scientific">Pseudomonas helmanticensis</name>
    <dbReference type="NCBI Taxonomy" id="1471381"/>
    <lineage>
        <taxon>Bacteria</taxon>
        <taxon>Pseudomonadati</taxon>
        <taxon>Pseudomonadota</taxon>
        <taxon>Gammaproteobacteria</taxon>
        <taxon>Pseudomonadales</taxon>
        <taxon>Pseudomonadaceae</taxon>
        <taxon>Pseudomonas</taxon>
    </lineage>
</organism>
<dbReference type="FunFam" id="3.20.20.80:FF:000133">
    <property type="entry name" value="Chitinase C1"/>
    <property type="match status" value="1"/>
</dbReference>
<feature type="domain" description="GH18" evidence="6">
    <location>
        <begin position="27"/>
        <end position="332"/>
    </location>
</feature>
<reference evidence="7 8" key="1">
    <citation type="submission" date="2019-03" db="EMBL/GenBank/DDBJ databases">
        <title>Genomic analyses of the natural microbiome of Caenorhabditis elegans.</title>
        <authorList>
            <person name="Samuel B."/>
        </authorList>
    </citation>
    <scope>NUCLEOTIDE SEQUENCE [LARGE SCALE GENOMIC DNA]</scope>
    <source>
        <strain evidence="7 8">BIGb0525</strain>
    </source>
</reference>
<dbReference type="SUPFAM" id="SSF51445">
    <property type="entry name" value="(Trans)glycosidases"/>
    <property type="match status" value="1"/>
</dbReference>
<dbReference type="InterPro" id="IPR050542">
    <property type="entry name" value="Glycosyl_Hydrlase18_Chitinase"/>
</dbReference>
<dbReference type="InterPro" id="IPR017853">
    <property type="entry name" value="GH"/>
</dbReference>
<evidence type="ECO:0000256" key="3">
    <source>
        <dbReference type="ARBA" id="ARBA00023295"/>
    </source>
</evidence>
<keyword evidence="2 4" id="KW-0378">Hydrolase</keyword>
<dbReference type="InterPro" id="IPR001223">
    <property type="entry name" value="Glyco_hydro18_cat"/>
</dbReference>
<dbReference type="AlphaFoldDB" id="A0A4R7V835"/>
<dbReference type="InterPro" id="IPR001579">
    <property type="entry name" value="Glyco_hydro_18_chit_AS"/>
</dbReference>
<dbReference type="PANTHER" id="PTHR45708">
    <property type="entry name" value="ENDOCHITINASE"/>
    <property type="match status" value="1"/>
</dbReference>
<dbReference type="EMBL" id="SOCQ01000010">
    <property type="protein sequence ID" value="TDV44575.1"/>
    <property type="molecule type" value="Genomic_DNA"/>
</dbReference>
<comment type="caution">
    <text evidence="7">The sequence shown here is derived from an EMBL/GenBank/DDBJ whole genome shotgun (WGS) entry which is preliminary data.</text>
</comment>
<dbReference type="Pfam" id="PF00704">
    <property type="entry name" value="Glyco_hydro_18"/>
    <property type="match status" value="1"/>
</dbReference>
<dbReference type="PROSITE" id="PS01095">
    <property type="entry name" value="GH18_1"/>
    <property type="match status" value="1"/>
</dbReference>
<evidence type="ECO:0000259" key="6">
    <source>
        <dbReference type="PROSITE" id="PS51910"/>
    </source>
</evidence>
<evidence type="ECO:0000256" key="2">
    <source>
        <dbReference type="ARBA" id="ARBA00022801"/>
    </source>
</evidence>
<dbReference type="Proteomes" id="UP000295804">
    <property type="component" value="Unassembled WGS sequence"/>
</dbReference>
<dbReference type="GO" id="GO:0008843">
    <property type="term" value="F:endochitinase activity"/>
    <property type="evidence" value="ECO:0007669"/>
    <property type="project" value="UniProtKB-EC"/>
</dbReference>